<gene>
    <name evidence="1" type="ORF">Fuma_00246</name>
</gene>
<dbReference type="Gene3D" id="3.30.420.10">
    <property type="entry name" value="Ribonuclease H-like superfamily/Ribonuclease H"/>
    <property type="match status" value="2"/>
</dbReference>
<dbReference type="STRING" id="1891926.Fuma_00246"/>
<reference evidence="1 2" key="1">
    <citation type="journal article" date="2016" name="Front. Microbiol.">
        <title>Fuerstia marisgermanicae gen. nov., sp. nov., an Unusual Member of the Phylum Planctomycetes from the German Wadden Sea.</title>
        <authorList>
            <person name="Kohn T."/>
            <person name="Heuer A."/>
            <person name="Jogler M."/>
            <person name="Vollmers J."/>
            <person name="Boedeker C."/>
            <person name="Bunk B."/>
            <person name="Rast P."/>
            <person name="Borchert D."/>
            <person name="Glockner I."/>
            <person name="Freese H.M."/>
            <person name="Klenk H.P."/>
            <person name="Overmann J."/>
            <person name="Kaster A.K."/>
            <person name="Rohde M."/>
            <person name="Wiegand S."/>
            <person name="Jogler C."/>
        </authorList>
    </citation>
    <scope>NUCLEOTIDE SEQUENCE [LARGE SCALE GENOMIC DNA]</scope>
    <source>
        <strain evidence="1 2">NH11</strain>
    </source>
</reference>
<evidence type="ECO:0000313" key="1">
    <source>
        <dbReference type="EMBL" id="APZ90665.1"/>
    </source>
</evidence>
<dbReference type="RefSeq" id="WP_077022525.1">
    <property type="nucleotide sequence ID" value="NZ_CP017641.1"/>
</dbReference>
<dbReference type="GO" id="GO:0003676">
    <property type="term" value="F:nucleic acid binding"/>
    <property type="evidence" value="ECO:0007669"/>
    <property type="project" value="InterPro"/>
</dbReference>
<dbReference type="OrthoDB" id="5498373at2"/>
<protein>
    <submittedName>
        <fullName evidence="1">Ribonuclease HII</fullName>
    </submittedName>
</protein>
<dbReference type="KEGG" id="fmr:Fuma_00246"/>
<dbReference type="Proteomes" id="UP000187735">
    <property type="component" value="Chromosome"/>
</dbReference>
<sequence>MPLLIGTDEAGYGPNFGPLVITATAWQLPDSTTPEDMWSSLQTVLTSQPARGDQRMHVGDSKQVYSAGRSIAPLERSVHALLRNSDCKADTVGRLGASVSSSAFEADYAGVCRNTVADFSLPVACDPSNIDRDAESFATALQEAGIKLMGVRSRIMFAPEFNRGVRATGSKGMVLSAATLQLVREMTDICDGTPCGSVVCDKHGGRNRYDDLISQAFDDELVFRLEESGPSSRYRLGQLDFCFRTKAEEVLAVAFASMVSKYVREVVMMQFNNFWQHHLPDLKPTKGYPVDAKRFRNDIESKAAELDIAMDDIWRCR</sequence>
<dbReference type="EMBL" id="CP017641">
    <property type="protein sequence ID" value="APZ90665.1"/>
    <property type="molecule type" value="Genomic_DNA"/>
</dbReference>
<proteinExistence type="predicted"/>
<keyword evidence="2" id="KW-1185">Reference proteome</keyword>
<organism evidence="1 2">
    <name type="scientific">Fuerstiella marisgermanici</name>
    <dbReference type="NCBI Taxonomy" id="1891926"/>
    <lineage>
        <taxon>Bacteria</taxon>
        <taxon>Pseudomonadati</taxon>
        <taxon>Planctomycetota</taxon>
        <taxon>Planctomycetia</taxon>
        <taxon>Planctomycetales</taxon>
        <taxon>Planctomycetaceae</taxon>
        <taxon>Fuerstiella</taxon>
    </lineage>
</organism>
<dbReference type="AlphaFoldDB" id="A0A1P8W9D1"/>
<dbReference type="InterPro" id="IPR012337">
    <property type="entry name" value="RNaseH-like_sf"/>
</dbReference>
<dbReference type="SUPFAM" id="SSF53098">
    <property type="entry name" value="Ribonuclease H-like"/>
    <property type="match status" value="1"/>
</dbReference>
<dbReference type="InterPro" id="IPR036397">
    <property type="entry name" value="RNaseH_sf"/>
</dbReference>
<evidence type="ECO:0000313" key="2">
    <source>
        <dbReference type="Proteomes" id="UP000187735"/>
    </source>
</evidence>
<accession>A0A1P8W9D1</accession>
<name>A0A1P8W9D1_9PLAN</name>